<dbReference type="InterPro" id="IPR039647">
    <property type="entry name" value="EF_hand_pair_protein_CML-like"/>
</dbReference>
<evidence type="ECO:0000256" key="1">
    <source>
        <dbReference type="ARBA" id="ARBA00022723"/>
    </source>
</evidence>
<dbReference type="InterPro" id="IPR011992">
    <property type="entry name" value="EF-hand-dom_pair"/>
</dbReference>
<proteinExistence type="predicted"/>
<dbReference type="EMBL" id="JXTB01000425">
    <property type="protein sequence ID" value="PON41027.1"/>
    <property type="molecule type" value="Genomic_DNA"/>
</dbReference>
<feature type="region of interest" description="Disordered" evidence="4">
    <location>
        <begin position="1"/>
        <end position="45"/>
    </location>
</feature>
<keyword evidence="3" id="KW-0106">Calcium</keyword>
<dbReference type="CDD" id="cd00051">
    <property type="entry name" value="EFh"/>
    <property type="match status" value="1"/>
</dbReference>
<dbReference type="Pfam" id="PF13499">
    <property type="entry name" value="EF-hand_7"/>
    <property type="match status" value="2"/>
</dbReference>
<dbReference type="InterPro" id="IPR018247">
    <property type="entry name" value="EF_Hand_1_Ca_BS"/>
</dbReference>
<dbReference type="SUPFAM" id="SSF47473">
    <property type="entry name" value="EF-hand"/>
    <property type="match status" value="1"/>
</dbReference>
<dbReference type="OrthoDB" id="26525at2759"/>
<dbReference type="PROSITE" id="PS50222">
    <property type="entry name" value="EF_HAND_2"/>
    <property type="match status" value="3"/>
</dbReference>
<dbReference type="SMART" id="SM00054">
    <property type="entry name" value="EFh"/>
    <property type="match status" value="4"/>
</dbReference>
<dbReference type="FunFam" id="1.10.238.10:FF:000001">
    <property type="entry name" value="Calmodulin 1"/>
    <property type="match status" value="1"/>
</dbReference>
<evidence type="ECO:0000259" key="5">
    <source>
        <dbReference type="PROSITE" id="PS50222"/>
    </source>
</evidence>
<accession>A0A2P5AWX5</accession>
<dbReference type="InterPro" id="IPR002048">
    <property type="entry name" value="EF_hand_dom"/>
</dbReference>
<organism evidence="6 7">
    <name type="scientific">Parasponia andersonii</name>
    <name type="common">Sponia andersonii</name>
    <dbReference type="NCBI Taxonomy" id="3476"/>
    <lineage>
        <taxon>Eukaryota</taxon>
        <taxon>Viridiplantae</taxon>
        <taxon>Streptophyta</taxon>
        <taxon>Embryophyta</taxon>
        <taxon>Tracheophyta</taxon>
        <taxon>Spermatophyta</taxon>
        <taxon>Magnoliopsida</taxon>
        <taxon>eudicotyledons</taxon>
        <taxon>Gunneridae</taxon>
        <taxon>Pentapetalae</taxon>
        <taxon>rosids</taxon>
        <taxon>fabids</taxon>
        <taxon>Rosales</taxon>
        <taxon>Cannabaceae</taxon>
        <taxon>Parasponia</taxon>
    </lineage>
</organism>
<evidence type="ECO:0000256" key="4">
    <source>
        <dbReference type="SAM" id="MobiDB-lite"/>
    </source>
</evidence>
<evidence type="ECO:0000256" key="3">
    <source>
        <dbReference type="ARBA" id="ARBA00022837"/>
    </source>
</evidence>
<feature type="compositionally biased region" description="Polar residues" evidence="4">
    <location>
        <begin position="22"/>
        <end position="32"/>
    </location>
</feature>
<evidence type="ECO:0000256" key="2">
    <source>
        <dbReference type="ARBA" id="ARBA00022737"/>
    </source>
</evidence>
<sequence>FVKNLKLSPKRLFRSSKEKYSPSKSDPPSNLKSGAGNGGSVTPKSVLPEIPGDWSDFSNDIQFDLSEAFKLIDRDNDGIVSRKELEALLLRLGGGEPSQDVVATMLSEVDYDGDGCISVAALTSRLGSAQTAYEPTGDSELREVFEFFDTDRDGKISAEELLSFFTAVGDDRCTLEDCRRMIDAVDKNKDGFVCFEDFCVMMERHRDS</sequence>
<feature type="non-terminal residue" evidence="6">
    <location>
        <position position="1"/>
    </location>
</feature>
<dbReference type="Gene3D" id="1.10.238.10">
    <property type="entry name" value="EF-hand"/>
    <property type="match status" value="2"/>
</dbReference>
<name>A0A2P5AWX5_PARAD</name>
<evidence type="ECO:0000313" key="6">
    <source>
        <dbReference type="EMBL" id="PON41027.1"/>
    </source>
</evidence>
<dbReference type="Proteomes" id="UP000237105">
    <property type="component" value="Unassembled WGS sequence"/>
</dbReference>
<dbReference type="GO" id="GO:0005509">
    <property type="term" value="F:calcium ion binding"/>
    <property type="evidence" value="ECO:0007669"/>
    <property type="project" value="InterPro"/>
</dbReference>
<dbReference type="PANTHER" id="PTHR10891">
    <property type="entry name" value="EF-HAND CALCIUM-BINDING DOMAIN CONTAINING PROTEIN"/>
    <property type="match status" value="1"/>
</dbReference>
<dbReference type="AlphaFoldDB" id="A0A2P5AWX5"/>
<dbReference type="PROSITE" id="PS00018">
    <property type="entry name" value="EF_HAND_1"/>
    <property type="match status" value="3"/>
</dbReference>
<comment type="caution">
    <text evidence="6">The sequence shown here is derived from an EMBL/GenBank/DDBJ whole genome shotgun (WGS) entry which is preliminary data.</text>
</comment>
<keyword evidence="2" id="KW-0677">Repeat</keyword>
<feature type="domain" description="EF-hand" evidence="5">
    <location>
        <begin position="136"/>
        <end position="171"/>
    </location>
</feature>
<keyword evidence="7" id="KW-1185">Reference proteome</keyword>
<dbReference type="STRING" id="3476.A0A2P5AWX5"/>
<gene>
    <name evidence="6" type="ORF">PanWU01x14_292840</name>
</gene>
<feature type="domain" description="EF-hand" evidence="5">
    <location>
        <begin position="173"/>
        <end position="208"/>
    </location>
</feature>
<feature type="domain" description="EF-hand" evidence="5">
    <location>
        <begin position="60"/>
        <end position="95"/>
    </location>
</feature>
<evidence type="ECO:0000313" key="7">
    <source>
        <dbReference type="Proteomes" id="UP000237105"/>
    </source>
</evidence>
<reference evidence="7" key="1">
    <citation type="submission" date="2016-06" db="EMBL/GenBank/DDBJ databases">
        <title>Parallel loss of symbiosis genes in relatives of nitrogen-fixing non-legume Parasponia.</title>
        <authorList>
            <person name="Van Velzen R."/>
            <person name="Holmer R."/>
            <person name="Bu F."/>
            <person name="Rutten L."/>
            <person name="Van Zeijl A."/>
            <person name="Liu W."/>
            <person name="Santuari L."/>
            <person name="Cao Q."/>
            <person name="Sharma T."/>
            <person name="Shen D."/>
            <person name="Roswanjaya Y."/>
            <person name="Wardhani T."/>
            <person name="Kalhor M.S."/>
            <person name="Jansen J."/>
            <person name="Van den Hoogen J."/>
            <person name="Gungor B."/>
            <person name="Hartog M."/>
            <person name="Hontelez J."/>
            <person name="Verver J."/>
            <person name="Yang W.-C."/>
            <person name="Schijlen E."/>
            <person name="Repin R."/>
            <person name="Schilthuizen M."/>
            <person name="Schranz E."/>
            <person name="Heidstra R."/>
            <person name="Miyata K."/>
            <person name="Fedorova E."/>
            <person name="Kohlen W."/>
            <person name="Bisseling T."/>
            <person name="Smit S."/>
            <person name="Geurts R."/>
        </authorList>
    </citation>
    <scope>NUCLEOTIDE SEQUENCE [LARGE SCALE GENOMIC DNA]</scope>
    <source>
        <strain evidence="7">cv. WU1-14</strain>
    </source>
</reference>
<protein>
    <submittedName>
        <fullName evidence="6">Parvalbumin</fullName>
    </submittedName>
</protein>
<keyword evidence="1" id="KW-0479">Metal-binding</keyword>